<dbReference type="EMBL" id="LDAU01000063">
    <property type="protein sequence ID" value="KRX08526.1"/>
    <property type="molecule type" value="Genomic_DNA"/>
</dbReference>
<sequence>MVQLELKSSVDQKQQPFLHSWDSTHRINHRTYQNKIDKLTYHLQRSQRGLFILGEWFYPRFFQKDVLNLEILQKKQWLGKINQDEVENFKRFNPEIATDLNRTFSAKLPWPKTGLAIGAAGFLFGAIFNYRYSYRLGFVLLPILADFSIQQFDKSCYFRTLEFLNWATEFRREKARAEKYNLQHPGQAKEQAFQGNVWDNYQKIVELVINEAPRV</sequence>
<organism evidence="1 2">
    <name type="scientific">Pseudocohnilembus persalinus</name>
    <name type="common">Ciliate</name>
    <dbReference type="NCBI Taxonomy" id="266149"/>
    <lineage>
        <taxon>Eukaryota</taxon>
        <taxon>Sar</taxon>
        <taxon>Alveolata</taxon>
        <taxon>Ciliophora</taxon>
        <taxon>Intramacronucleata</taxon>
        <taxon>Oligohymenophorea</taxon>
        <taxon>Scuticociliatia</taxon>
        <taxon>Philasterida</taxon>
        <taxon>Pseudocohnilembidae</taxon>
        <taxon>Pseudocohnilembus</taxon>
    </lineage>
</organism>
<name>A0A0V0R1Z2_PSEPJ</name>
<proteinExistence type="predicted"/>
<dbReference type="InParanoid" id="A0A0V0R1Z2"/>
<gene>
    <name evidence="1" type="ORF">PPERSA_13007</name>
</gene>
<evidence type="ECO:0000313" key="2">
    <source>
        <dbReference type="Proteomes" id="UP000054937"/>
    </source>
</evidence>
<evidence type="ECO:0000313" key="1">
    <source>
        <dbReference type="EMBL" id="KRX08526.1"/>
    </source>
</evidence>
<dbReference type="AlphaFoldDB" id="A0A0V0R1Z2"/>
<dbReference type="OrthoDB" id="10452704at2759"/>
<protein>
    <submittedName>
        <fullName evidence="1">Uncharacterized protein</fullName>
    </submittedName>
</protein>
<comment type="caution">
    <text evidence="1">The sequence shown here is derived from an EMBL/GenBank/DDBJ whole genome shotgun (WGS) entry which is preliminary data.</text>
</comment>
<keyword evidence="2" id="KW-1185">Reference proteome</keyword>
<dbReference type="Proteomes" id="UP000054937">
    <property type="component" value="Unassembled WGS sequence"/>
</dbReference>
<dbReference type="OMA" id="STHRINH"/>
<accession>A0A0V0R1Z2</accession>
<reference evidence="1 2" key="1">
    <citation type="journal article" date="2015" name="Sci. Rep.">
        <title>Genome of the facultative scuticociliatosis pathogen Pseudocohnilembus persalinus provides insight into its virulence through horizontal gene transfer.</title>
        <authorList>
            <person name="Xiong J."/>
            <person name="Wang G."/>
            <person name="Cheng J."/>
            <person name="Tian M."/>
            <person name="Pan X."/>
            <person name="Warren A."/>
            <person name="Jiang C."/>
            <person name="Yuan D."/>
            <person name="Miao W."/>
        </authorList>
    </citation>
    <scope>NUCLEOTIDE SEQUENCE [LARGE SCALE GENOMIC DNA]</scope>
    <source>
        <strain evidence="1">36N120E</strain>
    </source>
</reference>